<dbReference type="SUPFAM" id="SSF53067">
    <property type="entry name" value="Actin-like ATPase domain"/>
    <property type="match status" value="2"/>
</dbReference>
<dbReference type="InterPro" id="IPR043129">
    <property type="entry name" value="ATPase_NBD"/>
</dbReference>
<dbReference type="SMR" id="A0A482X1R5"/>
<keyword evidence="4 14" id="KW-0808">Transferase</keyword>
<comment type="catalytic activity">
    <reaction evidence="10">
        <text>D-fructose + ATP = D-fructose 6-phosphate + ADP + H(+)</text>
        <dbReference type="Rhea" id="RHEA:16125"/>
        <dbReference type="ChEBI" id="CHEBI:15378"/>
        <dbReference type="ChEBI" id="CHEBI:30616"/>
        <dbReference type="ChEBI" id="CHEBI:37721"/>
        <dbReference type="ChEBI" id="CHEBI:61527"/>
        <dbReference type="ChEBI" id="CHEBI:456216"/>
        <dbReference type="EC" id="2.7.1.1"/>
    </reaction>
    <physiologicalReaction direction="left-to-right" evidence="10">
        <dbReference type="Rhea" id="RHEA:16126"/>
    </physiologicalReaction>
</comment>
<dbReference type="PROSITE" id="PS00378">
    <property type="entry name" value="HEXOKINASE_1"/>
    <property type="match status" value="1"/>
</dbReference>
<dbReference type="PRINTS" id="PR00475">
    <property type="entry name" value="HEXOKINASE"/>
</dbReference>
<dbReference type="Pfam" id="PF00349">
    <property type="entry name" value="Hexokinase_1"/>
    <property type="match status" value="1"/>
</dbReference>
<dbReference type="EC" id="2.7.1.-" evidence="14"/>
<dbReference type="GO" id="GO:0006096">
    <property type="term" value="P:glycolytic process"/>
    <property type="evidence" value="ECO:0007669"/>
    <property type="project" value="UniProtKB-UniPathway"/>
</dbReference>
<evidence type="ECO:0000256" key="10">
    <source>
        <dbReference type="ARBA" id="ARBA00047905"/>
    </source>
</evidence>
<dbReference type="GO" id="GO:0005524">
    <property type="term" value="F:ATP binding"/>
    <property type="evidence" value="ECO:0007669"/>
    <property type="project" value="UniProtKB-UniRule"/>
</dbReference>
<name>A0A482X1R5_LAOST</name>
<comment type="function">
    <text evidence="13">Catalyzes the phosphorylation of various hexoses to hexose 6-phosphate.</text>
</comment>
<evidence type="ECO:0000256" key="1">
    <source>
        <dbReference type="ARBA" id="ARBA00004888"/>
    </source>
</evidence>
<dbReference type="GO" id="GO:0001678">
    <property type="term" value="P:intracellular glucose homeostasis"/>
    <property type="evidence" value="ECO:0007669"/>
    <property type="project" value="InterPro"/>
</dbReference>
<accession>A0A482X1R5</accession>
<dbReference type="STRING" id="195883.A0A482X1R5"/>
<keyword evidence="6 14" id="KW-0418">Kinase</keyword>
<dbReference type="GO" id="GO:0019158">
    <property type="term" value="F:mannokinase activity"/>
    <property type="evidence" value="ECO:0007669"/>
    <property type="project" value="RHEA"/>
</dbReference>
<evidence type="ECO:0000313" key="18">
    <source>
        <dbReference type="Proteomes" id="UP000291343"/>
    </source>
</evidence>
<evidence type="ECO:0000256" key="2">
    <source>
        <dbReference type="ARBA" id="ARBA00005028"/>
    </source>
</evidence>
<dbReference type="EMBL" id="QKKF02019844">
    <property type="protein sequence ID" value="RZF39526.1"/>
    <property type="molecule type" value="Genomic_DNA"/>
</dbReference>
<feature type="domain" description="Hexokinase N-terminal" evidence="15">
    <location>
        <begin position="45"/>
        <end position="236"/>
    </location>
</feature>
<evidence type="ECO:0000256" key="4">
    <source>
        <dbReference type="ARBA" id="ARBA00022679"/>
    </source>
</evidence>
<dbReference type="GO" id="GO:0005536">
    <property type="term" value="F:D-glucose binding"/>
    <property type="evidence" value="ECO:0007669"/>
    <property type="project" value="InterPro"/>
</dbReference>
<evidence type="ECO:0000256" key="5">
    <source>
        <dbReference type="ARBA" id="ARBA00022741"/>
    </source>
</evidence>
<dbReference type="UniPathway" id="UPA00242"/>
<feature type="domain" description="Hexokinase C-terminal" evidence="16">
    <location>
        <begin position="244"/>
        <end position="478"/>
    </location>
</feature>
<comment type="catalytic activity">
    <reaction evidence="11">
        <text>D-glucose + ATP = D-glucose 6-phosphate + ADP + H(+)</text>
        <dbReference type="Rhea" id="RHEA:17825"/>
        <dbReference type="ChEBI" id="CHEBI:4167"/>
        <dbReference type="ChEBI" id="CHEBI:15378"/>
        <dbReference type="ChEBI" id="CHEBI:30616"/>
        <dbReference type="ChEBI" id="CHEBI:61548"/>
        <dbReference type="ChEBI" id="CHEBI:456216"/>
        <dbReference type="EC" id="2.7.1.1"/>
    </reaction>
    <physiologicalReaction direction="left-to-right" evidence="11">
        <dbReference type="Rhea" id="RHEA:17826"/>
    </physiologicalReaction>
</comment>
<comment type="pathway">
    <text evidence="2">Carbohydrate metabolism; hexose metabolism.</text>
</comment>
<evidence type="ECO:0000256" key="8">
    <source>
        <dbReference type="ARBA" id="ARBA00023152"/>
    </source>
</evidence>
<dbReference type="Gene3D" id="3.30.420.40">
    <property type="match status" value="1"/>
</dbReference>
<comment type="catalytic activity">
    <reaction evidence="12">
        <text>D-mannose + ATP = D-mannose 6-phosphate + ADP + H(+)</text>
        <dbReference type="Rhea" id="RHEA:11028"/>
        <dbReference type="ChEBI" id="CHEBI:4208"/>
        <dbReference type="ChEBI" id="CHEBI:15378"/>
        <dbReference type="ChEBI" id="CHEBI:30616"/>
        <dbReference type="ChEBI" id="CHEBI:58735"/>
        <dbReference type="ChEBI" id="CHEBI:456216"/>
        <dbReference type="EC" id="2.7.1.1"/>
    </reaction>
    <physiologicalReaction direction="left-to-right" evidence="12">
        <dbReference type="Rhea" id="RHEA:11029"/>
    </physiologicalReaction>
</comment>
<evidence type="ECO:0000259" key="15">
    <source>
        <dbReference type="Pfam" id="PF00349"/>
    </source>
</evidence>
<dbReference type="GO" id="GO:0008865">
    <property type="term" value="F:fructokinase activity"/>
    <property type="evidence" value="ECO:0007669"/>
    <property type="project" value="TreeGrafter"/>
</dbReference>
<dbReference type="InterPro" id="IPR001312">
    <property type="entry name" value="Hexokinase"/>
</dbReference>
<evidence type="ECO:0000256" key="6">
    <source>
        <dbReference type="ARBA" id="ARBA00022777"/>
    </source>
</evidence>
<dbReference type="CDD" id="cd24019">
    <property type="entry name" value="ASKHA_NBD_HK_meta"/>
    <property type="match status" value="1"/>
</dbReference>
<keyword evidence="7 14" id="KW-0067">ATP-binding</keyword>
<gene>
    <name evidence="17" type="ORF">LSTR_LSTR001047</name>
</gene>
<organism evidence="17 18">
    <name type="scientific">Laodelphax striatellus</name>
    <name type="common">Small brown planthopper</name>
    <name type="synonym">Delphax striatella</name>
    <dbReference type="NCBI Taxonomy" id="195883"/>
    <lineage>
        <taxon>Eukaryota</taxon>
        <taxon>Metazoa</taxon>
        <taxon>Ecdysozoa</taxon>
        <taxon>Arthropoda</taxon>
        <taxon>Hexapoda</taxon>
        <taxon>Insecta</taxon>
        <taxon>Pterygota</taxon>
        <taxon>Neoptera</taxon>
        <taxon>Paraneoptera</taxon>
        <taxon>Hemiptera</taxon>
        <taxon>Auchenorrhyncha</taxon>
        <taxon>Fulgoroidea</taxon>
        <taxon>Delphacidae</taxon>
        <taxon>Criomorphinae</taxon>
        <taxon>Laodelphax</taxon>
    </lineage>
</organism>
<dbReference type="GO" id="GO:0005739">
    <property type="term" value="C:mitochondrion"/>
    <property type="evidence" value="ECO:0007669"/>
    <property type="project" value="TreeGrafter"/>
</dbReference>
<comment type="similarity">
    <text evidence="3 14">Belongs to the hexokinase family.</text>
</comment>
<dbReference type="GO" id="GO:0004340">
    <property type="term" value="F:glucokinase activity"/>
    <property type="evidence" value="ECO:0007669"/>
    <property type="project" value="TreeGrafter"/>
</dbReference>
<evidence type="ECO:0000256" key="3">
    <source>
        <dbReference type="ARBA" id="ARBA00009225"/>
    </source>
</evidence>
<evidence type="ECO:0000313" key="17">
    <source>
        <dbReference type="EMBL" id="RZF39526.1"/>
    </source>
</evidence>
<dbReference type="OrthoDB" id="419537at2759"/>
<dbReference type="InterPro" id="IPR019807">
    <property type="entry name" value="Hexokinase_BS"/>
</dbReference>
<evidence type="ECO:0000256" key="11">
    <source>
        <dbReference type="ARBA" id="ARBA00048160"/>
    </source>
</evidence>
<evidence type="ECO:0000256" key="14">
    <source>
        <dbReference type="RuleBase" id="RU362007"/>
    </source>
</evidence>
<protein>
    <recommendedName>
        <fullName evidence="14">Phosphotransferase</fullName>
        <ecNumber evidence="14">2.7.1.-</ecNumber>
    </recommendedName>
</protein>
<dbReference type="Gene3D" id="3.40.367.20">
    <property type="match status" value="1"/>
</dbReference>
<dbReference type="PANTHER" id="PTHR19443">
    <property type="entry name" value="HEXOKINASE"/>
    <property type="match status" value="1"/>
</dbReference>
<dbReference type="PROSITE" id="PS51748">
    <property type="entry name" value="HEXOKINASE_2"/>
    <property type="match status" value="1"/>
</dbReference>
<dbReference type="InterPro" id="IPR022673">
    <property type="entry name" value="Hexokinase_C"/>
</dbReference>
<keyword evidence="5 14" id="KW-0547">Nucleotide-binding</keyword>
<sequence length="489" mass="55019">MSLEEDHKDPTKMVSRESSVDVATNKYYSRISTPLLRNTTKMKKVENMLSGIHLSEEVVSRVKSVFLSEIELGINEEPSSLQMENTYVPELPDGTEEGLFLALDVGGTNFRVLLLELMEGRLVREEVKHYHITDELRLGPGIDLFDFLATCIADFVKEFNIADQTLPLGFTFSFPMHQRSMDCGCLVTWTKSFKCAGVQGEDVVEMLREAIRRRGDIKVDVVAVLNDTTGTLMQGALLDHKTTVGLILGTGSNACYLERADRVHHWESERHGEKEIVIDVEWGAFGDNGVLDFIKTEFDRQVDDNSLIKKSFTFEKYIGGKYLGEIVRVILVRLIEEELLFDGDVPPKLLQLNSFRTSYVSLIDQDCVDEGTVHTETLLSEDFDVELTTSDDLAIVKYVCEIVSLRAALLVSTGLAAILQHMDRPDSTIAVDGSLYKYHPRFQEWMDHFIRLLVPKYAFRLMLAEDGSGKGAGLTAAIAMKLRAREKTV</sequence>
<keyword evidence="8 14" id="KW-0324">Glycolysis</keyword>
<dbReference type="UniPathway" id="UPA00109">
    <property type="reaction ID" value="UER00180"/>
</dbReference>
<dbReference type="GO" id="GO:0005829">
    <property type="term" value="C:cytosol"/>
    <property type="evidence" value="ECO:0007669"/>
    <property type="project" value="TreeGrafter"/>
</dbReference>
<reference evidence="17 18" key="1">
    <citation type="journal article" date="2017" name="Gigascience">
        <title>Genome sequence of the small brown planthopper, Laodelphax striatellus.</title>
        <authorList>
            <person name="Zhu J."/>
            <person name="Jiang F."/>
            <person name="Wang X."/>
            <person name="Yang P."/>
            <person name="Bao Y."/>
            <person name="Zhao W."/>
            <person name="Wang W."/>
            <person name="Lu H."/>
            <person name="Wang Q."/>
            <person name="Cui N."/>
            <person name="Li J."/>
            <person name="Chen X."/>
            <person name="Luo L."/>
            <person name="Yu J."/>
            <person name="Kang L."/>
            <person name="Cui F."/>
        </authorList>
    </citation>
    <scope>NUCLEOTIDE SEQUENCE [LARGE SCALE GENOMIC DNA]</scope>
    <source>
        <strain evidence="17">Lst14</strain>
    </source>
</reference>
<dbReference type="Pfam" id="PF03727">
    <property type="entry name" value="Hexokinase_2"/>
    <property type="match status" value="1"/>
</dbReference>
<comment type="pathway">
    <text evidence="1">Carbohydrate degradation; glycolysis; D-glyceraldehyde 3-phosphate and glycerone phosphate from D-glucose: step 1/4.</text>
</comment>
<dbReference type="AlphaFoldDB" id="A0A482X1R5"/>
<dbReference type="PANTHER" id="PTHR19443:SF54">
    <property type="entry name" value="PHOSPHOTRANSFERASE"/>
    <property type="match status" value="1"/>
</dbReference>
<dbReference type="GO" id="GO:0006006">
    <property type="term" value="P:glucose metabolic process"/>
    <property type="evidence" value="ECO:0007669"/>
    <property type="project" value="TreeGrafter"/>
</dbReference>
<comment type="catalytic activity">
    <reaction evidence="9">
        <text>a D-hexose + ATP = a D-hexose 6-phosphate + ADP + H(+)</text>
        <dbReference type="Rhea" id="RHEA:22740"/>
        <dbReference type="ChEBI" id="CHEBI:4194"/>
        <dbReference type="ChEBI" id="CHEBI:15378"/>
        <dbReference type="ChEBI" id="CHEBI:30616"/>
        <dbReference type="ChEBI" id="CHEBI:229467"/>
        <dbReference type="ChEBI" id="CHEBI:456216"/>
        <dbReference type="EC" id="2.7.1.1"/>
    </reaction>
    <physiologicalReaction direction="left-to-right" evidence="9">
        <dbReference type="Rhea" id="RHEA:22741"/>
    </physiologicalReaction>
</comment>
<dbReference type="InterPro" id="IPR022672">
    <property type="entry name" value="Hexokinase_N"/>
</dbReference>
<evidence type="ECO:0000256" key="13">
    <source>
        <dbReference type="ARBA" id="ARBA00059457"/>
    </source>
</evidence>
<comment type="caution">
    <text evidence="17">The sequence shown here is derived from an EMBL/GenBank/DDBJ whole genome shotgun (WGS) entry which is preliminary data.</text>
</comment>
<evidence type="ECO:0000256" key="9">
    <source>
        <dbReference type="ARBA" id="ARBA00044613"/>
    </source>
</evidence>
<dbReference type="FunFam" id="3.30.420.40:FF:000095">
    <property type="entry name" value="Phosphotransferase"/>
    <property type="match status" value="1"/>
</dbReference>
<dbReference type="InParanoid" id="A0A482X1R5"/>
<evidence type="ECO:0000256" key="12">
    <source>
        <dbReference type="ARBA" id="ARBA00050361"/>
    </source>
</evidence>
<keyword evidence="18" id="KW-1185">Reference proteome</keyword>
<evidence type="ECO:0000259" key="16">
    <source>
        <dbReference type="Pfam" id="PF03727"/>
    </source>
</evidence>
<proteinExistence type="inferred from homology"/>
<dbReference type="FunFam" id="3.40.367.20:FF:000005">
    <property type="entry name" value="Phosphotransferase"/>
    <property type="match status" value="1"/>
</dbReference>
<dbReference type="Proteomes" id="UP000291343">
    <property type="component" value="Unassembled WGS sequence"/>
</dbReference>
<evidence type="ECO:0000256" key="7">
    <source>
        <dbReference type="ARBA" id="ARBA00022840"/>
    </source>
</evidence>